<feature type="non-terminal residue" evidence="2">
    <location>
        <position position="166"/>
    </location>
</feature>
<protein>
    <submittedName>
        <fullName evidence="2">Uncharacterized protein</fullName>
    </submittedName>
</protein>
<accession>T1B178</accession>
<dbReference type="AlphaFoldDB" id="T1B178"/>
<feature type="transmembrane region" description="Helical" evidence="1">
    <location>
        <begin position="55"/>
        <end position="78"/>
    </location>
</feature>
<proteinExistence type="predicted"/>
<gene>
    <name evidence="2" type="ORF">B1A_14537</name>
</gene>
<evidence type="ECO:0000256" key="1">
    <source>
        <dbReference type="SAM" id="Phobius"/>
    </source>
</evidence>
<feature type="non-terminal residue" evidence="2">
    <location>
        <position position="1"/>
    </location>
</feature>
<reference evidence="2" key="1">
    <citation type="submission" date="2013-08" db="EMBL/GenBank/DDBJ databases">
        <authorList>
            <person name="Mendez C."/>
            <person name="Richter M."/>
            <person name="Ferrer M."/>
            <person name="Sanchez J."/>
        </authorList>
    </citation>
    <scope>NUCLEOTIDE SEQUENCE</scope>
</reference>
<evidence type="ECO:0000313" key="2">
    <source>
        <dbReference type="EMBL" id="EQD46644.1"/>
    </source>
</evidence>
<comment type="caution">
    <text evidence="2">The sequence shown here is derived from an EMBL/GenBank/DDBJ whole genome shotgun (WGS) entry which is preliminary data.</text>
</comment>
<name>T1B178_9ZZZZ</name>
<dbReference type="EMBL" id="AUZX01010675">
    <property type="protein sequence ID" value="EQD46644.1"/>
    <property type="molecule type" value="Genomic_DNA"/>
</dbReference>
<keyword evidence="1" id="KW-0812">Transmembrane</keyword>
<keyword evidence="1" id="KW-1133">Transmembrane helix</keyword>
<feature type="transmembrane region" description="Helical" evidence="1">
    <location>
        <begin position="145"/>
        <end position="165"/>
    </location>
</feature>
<organism evidence="2">
    <name type="scientific">mine drainage metagenome</name>
    <dbReference type="NCBI Taxonomy" id="410659"/>
    <lineage>
        <taxon>unclassified sequences</taxon>
        <taxon>metagenomes</taxon>
        <taxon>ecological metagenomes</taxon>
    </lineage>
</organism>
<keyword evidence="1" id="KW-0472">Membrane</keyword>
<reference evidence="2" key="2">
    <citation type="journal article" date="2014" name="ISME J.">
        <title>Microbial stratification in low pH oxic and suboxic macroscopic growths along an acid mine drainage.</title>
        <authorList>
            <person name="Mendez-Garcia C."/>
            <person name="Mesa V."/>
            <person name="Sprenger R.R."/>
            <person name="Richter M."/>
            <person name="Diez M.S."/>
            <person name="Solano J."/>
            <person name="Bargiela R."/>
            <person name="Golyshina O.V."/>
            <person name="Manteca A."/>
            <person name="Ramos J.L."/>
            <person name="Gallego J.R."/>
            <person name="Llorente I."/>
            <person name="Martins Dos Santos V.A."/>
            <person name="Jensen O.N."/>
            <person name="Pelaez A.I."/>
            <person name="Sanchez J."/>
            <person name="Ferrer M."/>
        </authorList>
    </citation>
    <scope>NUCLEOTIDE SEQUENCE</scope>
</reference>
<sequence>RLFAVAVVAVLGYLLLQVLTPLDDALGWAMVLAFMLHPLHKRLTGGLKGRRALSAAILTAATPFVVLAPLSLLAVIFAEQAIGLLHYLQLHPFIGIPALMARLGRLPMVGTAIAWISRNLPGLTFNVHAWFAGATTTLLKSAASAGGNVAFGLFGTVISFFMMLFV</sequence>